<gene>
    <name evidence="1" type="ORF">dnm_036500</name>
</gene>
<dbReference type="EMBL" id="CP061800">
    <property type="protein sequence ID" value="QTA87617.1"/>
    <property type="molecule type" value="Genomic_DNA"/>
</dbReference>
<sequence>MHRLFKEFHFCRTGLQTPSGNVRNIFGLPRVNFVKSPAKDKNPSGKMAKGKKNWEVSEIKTFLNI</sequence>
<reference evidence="1" key="1">
    <citation type="journal article" date="2021" name="Microb. Physiol.">
        <title>Proteogenomic Insights into the Physiology of Marine, Sulfate-Reducing, Filamentous Desulfonema limicola and Desulfonema magnum.</title>
        <authorList>
            <person name="Schnaars V."/>
            <person name="Wohlbrand L."/>
            <person name="Scheve S."/>
            <person name="Hinrichs C."/>
            <person name="Reinhardt R."/>
            <person name="Rabus R."/>
        </authorList>
    </citation>
    <scope>NUCLEOTIDE SEQUENCE</scope>
    <source>
        <strain evidence="1">4be13</strain>
    </source>
</reference>
<evidence type="ECO:0000313" key="2">
    <source>
        <dbReference type="Proteomes" id="UP000663722"/>
    </source>
</evidence>
<organism evidence="1 2">
    <name type="scientific">Desulfonema magnum</name>
    <dbReference type="NCBI Taxonomy" id="45655"/>
    <lineage>
        <taxon>Bacteria</taxon>
        <taxon>Pseudomonadati</taxon>
        <taxon>Thermodesulfobacteriota</taxon>
        <taxon>Desulfobacteria</taxon>
        <taxon>Desulfobacterales</taxon>
        <taxon>Desulfococcaceae</taxon>
        <taxon>Desulfonema</taxon>
    </lineage>
</organism>
<dbReference type="AlphaFoldDB" id="A0A975BLV3"/>
<name>A0A975BLV3_9BACT</name>
<dbReference type="Proteomes" id="UP000663722">
    <property type="component" value="Chromosome"/>
</dbReference>
<accession>A0A975BLV3</accession>
<keyword evidence="2" id="KW-1185">Reference proteome</keyword>
<evidence type="ECO:0000313" key="1">
    <source>
        <dbReference type="EMBL" id="QTA87617.1"/>
    </source>
</evidence>
<dbReference type="KEGG" id="dmm:dnm_036500"/>
<protein>
    <submittedName>
        <fullName evidence="1">Uncharacterized protein</fullName>
    </submittedName>
</protein>
<proteinExistence type="predicted"/>